<protein>
    <submittedName>
        <fullName evidence="1">Retrovirus-related Pol polyprotein from transposon TNT 1-94</fullName>
    </submittedName>
</protein>
<keyword evidence="2" id="KW-1185">Reference proteome</keyword>
<dbReference type="Proteomes" id="UP000634136">
    <property type="component" value="Unassembled WGS sequence"/>
</dbReference>
<dbReference type="AlphaFoldDB" id="A0A834SR52"/>
<evidence type="ECO:0000313" key="2">
    <source>
        <dbReference type="Proteomes" id="UP000634136"/>
    </source>
</evidence>
<gene>
    <name evidence="1" type="ORF">G2W53_040965</name>
</gene>
<dbReference type="EMBL" id="JAAIUW010000013">
    <property type="protein sequence ID" value="KAF7801854.1"/>
    <property type="molecule type" value="Genomic_DNA"/>
</dbReference>
<name>A0A834SR52_9FABA</name>
<reference evidence="1" key="1">
    <citation type="submission" date="2020-09" db="EMBL/GenBank/DDBJ databases">
        <title>Genome-Enabled Discovery of Anthraquinone Biosynthesis in Senna tora.</title>
        <authorList>
            <person name="Kang S.-H."/>
            <person name="Pandey R.P."/>
            <person name="Lee C.-M."/>
            <person name="Sim J.-S."/>
            <person name="Jeong J.-T."/>
            <person name="Choi B.-S."/>
            <person name="Jung M."/>
            <person name="Ginzburg D."/>
            <person name="Zhao K."/>
            <person name="Won S.Y."/>
            <person name="Oh T.-J."/>
            <person name="Yu Y."/>
            <person name="Kim N.-H."/>
            <person name="Lee O.R."/>
            <person name="Lee T.-H."/>
            <person name="Bashyal P."/>
            <person name="Kim T.-S."/>
            <person name="Lee W.-H."/>
            <person name="Kawkins C."/>
            <person name="Kim C.-K."/>
            <person name="Kim J.S."/>
            <person name="Ahn B.O."/>
            <person name="Rhee S.Y."/>
            <person name="Sohng J.K."/>
        </authorList>
    </citation>
    <scope>NUCLEOTIDE SEQUENCE</scope>
    <source>
        <tissue evidence="1">Leaf</tissue>
    </source>
</reference>
<proteinExistence type="predicted"/>
<sequence length="53" mass="6317">MGLLFEKCYDMRVHQGFCTLFDKNGRFVAKDKIKLRSREAEQIKLVPTFFTMK</sequence>
<organism evidence="1 2">
    <name type="scientific">Senna tora</name>
    <dbReference type="NCBI Taxonomy" id="362788"/>
    <lineage>
        <taxon>Eukaryota</taxon>
        <taxon>Viridiplantae</taxon>
        <taxon>Streptophyta</taxon>
        <taxon>Embryophyta</taxon>
        <taxon>Tracheophyta</taxon>
        <taxon>Spermatophyta</taxon>
        <taxon>Magnoliopsida</taxon>
        <taxon>eudicotyledons</taxon>
        <taxon>Gunneridae</taxon>
        <taxon>Pentapetalae</taxon>
        <taxon>rosids</taxon>
        <taxon>fabids</taxon>
        <taxon>Fabales</taxon>
        <taxon>Fabaceae</taxon>
        <taxon>Caesalpinioideae</taxon>
        <taxon>Cassia clade</taxon>
        <taxon>Senna</taxon>
    </lineage>
</organism>
<comment type="caution">
    <text evidence="1">The sequence shown here is derived from an EMBL/GenBank/DDBJ whole genome shotgun (WGS) entry which is preliminary data.</text>
</comment>
<accession>A0A834SR52</accession>
<evidence type="ECO:0000313" key="1">
    <source>
        <dbReference type="EMBL" id="KAF7801854.1"/>
    </source>
</evidence>
<dbReference type="OrthoDB" id="2015125at2759"/>